<accession>A0A367LSE7</accession>
<organism evidence="1 2">
    <name type="scientific">Ophiocordyceps polyrhachis-furcata BCC 54312</name>
    <dbReference type="NCBI Taxonomy" id="1330021"/>
    <lineage>
        <taxon>Eukaryota</taxon>
        <taxon>Fungi</taxon>
        <taxon>Dikarya</taxon>
        <taxon>Ascomycota</taxon>
        <taxon>Pezizomycotina</taxon>
        <taxon>Sordariomycetes</taxon>
        <taxon>Hypocreomycetidae</taxon>
        <taxon>Hypocreales</taxon>
        <taxon>Ophiocordycipitaceae</taxon>
        <taxon>Ophiocordyceps</taxon>
    </lineage>
</organism>
<dbReference type="Proteomes" id="UP000253664">
    <property type="component" value="Unassembled WGS sequence"/>
</dbReference>
<gene>
    <name evidence="1" type="ORF">L249_2511</name>
</gene>
<keyword evidence="2" id="KW-1185">Reference proteome</keyword>
<comment type="caution">
    <text evidence="1">The sequence shown here is derived from an EMBL/GenBank/DDBJ whole genome shotgun (WGS) entry which is preliminary data.</text>
</comment>
<protein>
    <submittedName>
        <fullName evidence="1">Uncharacterized protein</fullName>
    </submittedName>
</protein>
<proteinExistence type="predicted"/>
<dbReference type="EMBL" id="LKCN02000001">
    <property type="protein sequence ID" value="RCI17338.1"/>
    <property type="molecule type" value="Genomic_DNA"/>
</dbReference>
<dbReference type="STRING" id="1330021.A0A367LSE7"/>
<name>A0A367LSE7_9HYPO</name>
<evidence type="ECO:0000313" key="2">
    <source>
        <dbReference type="Proteomes" id="UP000253664"/>
    </source>
</evidence>
<dbReference type="OrthoDB" id="408373at2759"/>
<evidence type="ECO:0000313" key="1">
    <source>
        <dbReference type="EMBL" id="RCI17338.1"/>
    </source>
</evidence>
<dbReference type="AlphaFoldDB" id="A0A367LSE7"/>
<reference evidence="1 2" key="1">
    <citation type="journal article" date="2015" name="BMC Genomics">
        <title>Insights from the genome of Ophiocordyceps polyrhachis-furcata to pathogenicity and host specificity in insect fungi.</title>
        <authorList>
            <person name="Wichadakul D."/>
            <person name="Kobmoo N."/>
            <person name="Ingsriswang S."/>
            <person name="Tangphatsornruang S."/>
            <person name="Chantasingh D."/>
            <person name="Luangsa-ard J.J."/>
            <person name="Eurwilaichitr L."/>
        </authorList>
    </citation>
    <scope>NUCLEOTIDE SEQUENCE [LARGE SCALE GENOMIC DNA]</scope>
    <source>
        <strain evidence="1 2">BCC 54312</strain>
    </source>
</reference>
<sequence>MLDRCGGWKGRERVYASGYPGKKLPVSSAYRPGSSPFPRRLACCLLPAFFFHRRPVPIKILMNTNMYIRRKSITIFEYCHVICSVYNLETRSGFNVSEVWSNWVAPGVELGGVGRQIGHYVVEEAPGDNLSQLKALTDRLGVEQKFGSADADSVCTKLEQRAF</sequence>